<evidence type="ECO:0000256" key="1">
    <source>
        <dbReference type="ARBA" id="ARBA00001941"/>
    </source>
</evidence>
<dbReference type="PANTHER" id="PTHR43808:SF32">
    <property type="entry name" value="ARGE_DAPE-RELATED DEACYLASE"/>
    <property type="match status" value="1"/>
</dbReference>
<dbReference type="EMBL" id="NMUF01000003">
    <property type="protein sequence ID" value="RFB00083.1"/>
    <property type="molecule type" value="Genomic_DNA"/>
</dbReference>
<dbReference type="Gene3D" id="3.30.70.360">
    <property type="match status" value="1"/>
</dbReference>
<dbReference type="Gene3D" id="3.40.630.10">
    <property type="entry name" value="Zn peptidases"/>
    <property type="match status" value="2"/>
</dbReference>
<dbReference type="RefSeq" id="WP_116421883.1">
    <property type="nucleotide sequence ID" value="NZ_NMUE01000053.1"/>
</dbReference>
<dbReference type="PANTHER" id="PTHR43808">
    <property type="entry name" value="ACETYLORNITHINE DEACETYLASE"/>
    <property type="match status" value="1"/>
</dbReference>
<evidence type="ECO:0000256" key="6">
    <source>
        <dbReference type="ARBA" id="ARBA00022833"/>
    </source>
</evidence>
<dbReference type="SUPFAM" id="SSF55031">
    <property type="entry name" value="Bacterial exopeptidase dimerisation domain"/>
    <property type="match status" value="1"/>
</dbReference>
<dbReference type="NCBIfam" id="NF006400">
    <property type="entry name" value="PRK08651.1-3"/>
    <property type="match status" value="1"/>
</dbReference>
<evidence type="ECO:0000256" key="5">
    <source>
        <dbReference type="ARBA" id="ARBA00022801"/>
    </source>
</evidence>
<comment type="cofactor">
    <cofactor evidence="2">
        <name>Zn(2+)</name>
        <dbReference type="ChEBI" id="CHEBI:29105"/>
    </cofactor>
</comment>
<evidence type="ECO:0000313" key="11">
    <source>
        <dbReference type="Proteomes" id="UP000256877"/>
    </source>
</evidence>
<dbReference type="Proteomes" id="UP000256877">
    <property type="component" value="Unassembled WGS sequence"/>
</dbReference>
<dbReference type="OrthoDB" id="24854at2157"/>
<gene>
    <name evidence="9" type="ORF">CGL51_12060</name>
    <name evidence="10" type="ORF">CGL52_01660</name>
</gene>
<evidence type="ECO:0000313" key="10">
    <source>
        <dbReference type="EMBL" id="RFB00083.1"/>
    </source>
</evidence>
<keyword evidence="4" id="KW-0479">Metal-binding</keyword>
<dbReference type="InterPro" id="IPR050072">
    <property type="entry name" value="Peptidase_M20A"/>
</dbReference>
<accession>A0A371R6E8</accession>
<name>A0A371R6E8_9CREN</name>
<dbReference type="NCBIfam" id="TIGR01910">
    <property type="entry name" value="DapE-ArgE"/>
    <property type="match status" value="1"/>
</dbReference>
<sequence length="397" mass="43884">MESKAVSILSKLISIPTVNPPGEKYAEFVEYVEKLFKTLGLDTEIIEVPKSEVAKRCAECADYPRLILLARSGEPRIHFNGHYDVVPPGPLESWRVTKPFEPVYREGRVYGRGAVDMKGGLTSIILAVEKAASNGLKNFEVSFVPDEETGGETGAGYLAKSGKIKAPWVVIAEGSGEDNIWIGHRGLIWFMVEVYGKQAHGSTPWYGLNAFEGAAYIAYRLQEYIKSISSRRSNYEYDDPRGASPTVTIGGEVRGSVKTNVVPGYFAFSVDRRIIPEEDLEQVKREFVEFIEKVAKELPHKVEVKITNISEAALVEPNHPLVEALSKSVEEVIGKRPRKTVCIGGLDARFFIKAGHPTVTYGPGPIGLAHAPDEYVEVKQVINVAEAYYNLIKRVNA</sequence>
<evidence type="ECO:0000313" key="12">
    <source>
        <dbReference type="Proteomes" id="UP000257123"/>
    </source>
</evidence>
<dbReference type="Pfam" id="PF07687">
    <property type="entry name" value="M20_dimer"/>
    <property type="match status" value="1"/>
</dbReference>
<keyword evidence="6" id="KW-0862">Zinc</keyword>
<dbReference type="GO" id="GO:0046872">
    <property type="term" value="F:metal ion binding"/>
    <property type="evidence" value="ECO:0007669"/>
    <property type="project" value="UniProtKB-KW"/>
</dbReference>
<dbReference type="Proteomes" id="UP000257123">
    <property type="component" value="Unassembled WGS sequence"/>
</dbReference>
<dbReference type="Pfam" id="PF01546">
    <property type="entry name" value="Peptidase_M20"/>
    <property type="match status" value="1"/>
</dbReference>
<dbReference type="InterPro" id="IPR010182">
    <property type="entry name" value="ArgE/DapE"/>
</dbReference>
<keyword evidence="5" id="KW-0378">Hydrolase</keyword>
<keyword evidence="7" id="KW-0170">Cobalt</keyword>
<dbReference type="SUPFAM" id="SSF53187">
    <property type="entry name" value="Zn-dependent exopeptidases"/>
    <property type="match status" value="1"/>
</dbReference>
<comment type="caution">
    <text evidence="10">The sequence shown here is derived from an EMBL/GenBank/DDBJ whole genome shotgun (WGS) entry which is preliminary data.</text>
</comment>
<dbReference type="InterPro" id="IPR011650">
    <property type="entry name" value="Peptidase_M20_dimer"/>
</dbReference>
<evidence type="ECO:0000256" key="3">
    <source>
        <dbReference type="ARBA" id="ARBA00006247"/>
    </source>
</evidence>
<organism evidence="10 11">
    <name type="scientific">Pyrobaculum aerophilum</name>
    <dbReference type="NCBI Taxonomy" id="13773"/>
    <lineage>
        <taxon>Archaea</taxon>
        <taxon>Thermoproteota</taxon>
        <taxon>Thermoprotei</taxon>
        <taxon>Thermoproteales</taxon>
        <taxon>Thermoproteaceae</taxon>
        <taxon>Pyrobaculum</taxon>
    </lineage>
</organism>
<dbReference type="EMBL" id="NMUE01000053">
    <property type="protein sequence ID" value="RFA93879.1"/>
    <property type="molecule type" value="Genomic_DNA"/>
</dbReference>
<feature type="domain" description="Peptidase M20 dimerisation" evidence="8">
    <location>
        <begin position="182"/>
        <end position="297"/>
    </location>
</feature>
<evidence type="ECO:0000256" key="4">
    <source>
        <dbReference type="ARBA" id="ARBA00022723"/>
    </source>
</evidence>
<dbReference type="InterPro" id="IPR002933">
    <property type="entry name" value="Peptidase_M20"/>
</dbReference>
<proteinExistence type="inferred from homology"/>
<dbReference type="AlphaFoldDB" id="A0A371R6E8"/>
<evidence type="ECO:0000313" key="9">
    <source>
        <dbReference type="EMBL" id="RFA93879.1"/>
    </source>
</evidence>
<protein>
    <submittedName>
        <fullName evidence="10">Succinyl-diaminopimelate desuccinylase</fullName>
    </submittedName>
</protein>
<evidence type="ECO:0000256" key="7">
    <source>
        <dbReference type="ARBA" id="ARBA00023285"/>
    </source>
</evidence>
<reference evidence="11 12" key="1">
    <citation type="submission" date="2017-07" db="EMBL/GenBank/DDBJ databases">
        <title>Draft genome sequence of aerobic hyperthermophilic archaea, Pyrobaculum aerophilum YKB31 and YKB32.</title>
        <authorList>
            <person name="Mochizuki T."/>
            <person name="Berliner A.J."/>
            <person name="Yoshida-Takashima Y."/>
            <person name="Takaki Y."/>
            <person name="Nunoura T."/>
            <person name="Takai K."/>
        </authorList>
    </citation>
    <scope>NUCLEOTIDE SEQUENCE [LARGE SCALE GENOMIC DNA]</scope>
    <source>
        <strain evidence="9 12">YKB31</strain>
        <strain evidence="10 11">YKB32</strain>
    </source>
</reference>
<comment type="cofactor">
    <cofactor evidence="1">
        <name>Co(2+)</name>
        <dbReference type="ChEBI" id="CHEBI:48828"/>
    </cofactor>
</comment>
<dbReference type="GO" id="GO:0016787">
    <property type="term" value="F:hydrolase activity"/>
    <property type="evidence" value="ECO:0007669"/>
    <property type="project" value="UniProtKB-KW"/>
</dbReference>
<comment type="similarity">
    <text evidence="3">Belongs to the peptidase M20A family.</text>
</comment>
<evidence type="ECO:0000259" key="8">
    <source>
        <dbReference type="Pfam" id="PF07687"/>
    </source>
</evidence>
<dbReference type="InterPro" id="IPR036264">
    <property type="entry name" value="Bact_exopeptidase_dim_dom"/>
</dbReference>
<evidence type="ECO:0000256" key="2">
    <source>
        <dbReference type="ARBA" id="ARBA00001947"/>
    </source>
</evidence>